<evidence type="ECO:0000256" key="1">
    <source>
        <dbReference type="ARBA" id="ARBA00023002"/>
    </source>
</evidence>
<feature type="domain" description="D-isomer specific 2-hydroxyacid dehydrogenase NAD-binding" evidence="3">
    <location>
        <begin position="103"/>
        <end position="274"/>
    </location>
</feature>
<keyword evidence="2" id="KW-0520">NAD</keyword>
<dbReference type="OrthoDB" id="9805416at2"/>
<dbReference type="Proteomes" id="UP000239590">
    <property type="component" value="Unassembled WGS sequence"/>
</dbReference>
<evidence type="ECO:0000313" key="5">
    <source>
        <dbReference type="Proteomes" id="UP000239590"/>
    </source>
</evidence>
<evidence type="ECO:0000259" key="3">
    <source>
        <dbReference type="Pfam" id="PF02826"/>
    </source>
</evidence>
<dbReference type="PANTHER" id="PTHR43333:SF1">
    <property type="entry name" value="D-ISOMER SPECIFIC 2-HYDROXYACID DEHYDROGENASE NAD-BINDING DOMAIN-CONTAINING PROTEIN"/>
    <property type="match status" value="1"/>
</dbReference>
<evidence type="ECO:0000256" key="2">
    <source>
        <dbReference type="ARBA" id="ARBA00023027"/>
    </source>
</evidence>
<sequence>MNLYVQLPVRAEEKEYFLSKLPESIDAVFEIDITEATRAENIKKAEIVFGNPPAELLEAAENLRWVQLHSVGFDKYQNLKSEAQLTNMKGFYAQPCAETAVGGVLAFYRKMDWLGILRSRNEWVGQSLRMEMSLLRRKKVLILGTGSIAQACRKILSGFDCEIAFFGRSNPEARFRTPEAIIEGIGEFQVIINTLPGTEQTARFVSAEMIAHMHPSAVFANVGRGSTVDEPALVQALLNGDIAGAVLDVTEQEPLPNDHPLWDCPNVILSQHSGGGYAEEFKDLIDVFLSNLHKFLSHEPLENIIDPQKGY</sequence>
<dbReference type="Pfam" id="PF02826">
    <property type="entry name" value="2-Hacid_dh_C"/>
    <property type="match status" value="1"/>
</dbReference>
<evidence type="ECO:0000313" key="4">
    <source>
        <dbReference type="EMBL" id="PQA56193.1"/>
    </source>
</evidence>
<keyword evidence="1" id="KW-0560">Oxidoreductase</keyword>
<accession>A0A2S7IIV6</accession>
<dbReference type="AlphaFoldDB" id="A0A2S7IIV6"/>
<keyword evidence="5" id="KW-1185">Reference proteome</keyword>
<dbReference type="InterPro" id="IPR036291">
    <property type="entry name" value="NAD(P)-bd_dom_sf"/>
</dbReference>
<dbReference type="GO" id="GO:0016491">
    <property type="term" value="F:oxidoreductase activity"/>
    <property type="evidence" value="ECO:0007669"/>
    <property type="project" value="UniProtKB-KW"/>
</dbReference>
<protein>
    <submittedName>
        <fullName evidence="4">D-2-hydroxyacid dehydrogenase</fullName>
    </submittedName>
</protein>
<dbReference type="GO" id="GO:0051287">
    <property type="term" value="F:NAD binding"/>
    <property type="evidence" value="ECO:0007669"/>
    <property type="project" value="InterPro"/>
</dbReference>
<comment type="caution">
    <text evidence="4">The sequence shown here is derived from an EMBL/GenBank/DDBJ whole genome shotgun (WGS) entry which is preliminary data.</text>
</comment>
<dbReference type="EMBL" id="PTRA01000003">
    <property type="protein sequence ID" value="PQA56193.1"/>
    <property type="molecule type" value="Genomic_DNA"/>
</dbReference>
<dbReference type="Gene3D" id="3.40.50.720">
    <property type="entry name" value="NAD(P)-binding Rossmann-like Domain"/>
    <property type="match status" value="2"/>
</dbReference>
<dbReference type="SUPFAM" id="SSF52283">
    <property type="entry name" value="Formate/glycerate dehydrogenase catalytic domain-like"/>
    <property type="match status" value="1"/>
</dbReference>
<dbReference type="RefSeq" id="WP_104714741.1">
    <property type="nucleotide sequence ID" value="NZ_PTRA01000003.1"/>
</dbReference>
<dbReference type="CDD" id="cd05300">
    <property type="entry name" value="2-Hacid_dh_1"/>
    <property type="match status" value="1"/>
</dbReference>
<dbReference type="PANTHER" id="PTHR43333">
    <property type="entry name" value="2-HACID_DH_C DOMAIN-CONTAINING PROTEIN"/>
    <property type="match status" value="1"/>
</dbReference>
<reference evidence="5" key="1">
    <citation type="submission" date="2018-02" db="EMBL/GenBank/DDBJ databases">
        <title>Genome sequencing of Solimonas sp. HR-BB.</title>
        <authorList>
            <person name="Lee Y."/>
            <person name="Jeon C.O."/>
        </authorList>
    </citation>
    <scope>NUCLEOTIDE SEQUENCE [LARGE SCALE GENOMIC DNA]</scope>
    <source>
        <strain evidence="5">HR-U</strain>
    </source>
</reference>
<dbReference type="InterPro" id="IPR006140">
    <property type="entry name" value="D-isomer_DH_NAD-bd"/>
</dbReference>
<name>A0A2S7IIV6_9BACT</name>
<gene>
    <name evidence="4" type="ORF">C5O19_17745</name>
</gene>
<organism evidence="4 5">
    <name type="scientific">Siphonobacter curvatus</name>
    <dbReference type="NCBI Taxonomy" id="2094562"/>
    <lineage>
        <taxon>Bacteria</taxon>
        <taxon>Pseudomonadati</taxon>
        <taxon>Bacteroidota</taxon>
        <taxon>Cytophagia</taxon>
        <taxon>Cytophagales</taxon>
        <taxon>Cytophagaceae</taxon>
        <taxon>Siphonobacter</taxon>
    </lineage>
</organism>
<dbReference type="SUPFAM" id="SSF51735">
    <property type="entry name" value="NAD(P)-binding Rossmann-fold domains"/>
    <property type="match status" value="1"/>
</dbReference>
<proteinExistence type="predicted"/>